<accession>A0A8J5YTK2</accession>
<reference evidence="1 2" key="1">
    <citation type="journal article" date="2021" name="bioRxiv">
        <title>The Gossypium anomalum genome as a resource for cotton improvement and evolutionary analysis of hybrid incompatibility.</title>
        <authorList>
            <person name="Grover C.E."/>
            <person name="Yuan D."/>
            <person name="Arick M.A."/>
            <person name="Miller E.R."/>
            <person name="Hu G."/>
            <person name="Peterson D.G."/>
            <person name="Wendel J.F."/>
            <person name="Udall J.A."/>
        </authorList>
    </citation>
    <scope>NUCLEOTIDE SEQUENCE [LARGE SCALE GENOMIC DNA]</scope>
    <source>
        <strain evidence="1">JFW-Udall</strain>
        <tissue evidence="1">Leaf</tissue>
    </source>
</reference>
<dbReference type="Proteomes" id="UP000701853">
    <property type="component" value="Chromosome 4"/>
</dbReference>
<dbReference type="OrthoDB" id="1738629at2759"/>
<comment type="caution">
    <text evidence="1">The sequence shown here is derived from an EMBL/GenBank/DDBJ whole genome shotgun (WGS) entry which is preliminary data.</text>
</comment>
<dbReference type="EMBL" id="JAHUZN010000004">
    <property type="protein sequence ID" value="KAG8496143.1"/>
    <property type="molecule type" value="Genomic_DNA"/>
</dbReference>
<evidence type="ECO:0008006" key="3">
    <source>
        <dbReference type="Google" id="ProtNLM"/>
    </source>
</evidence>
<proteinExistence type="predicted"/>
<evidence type="ECO:0000313" key="2">
    <source>
        <dbReference type="Proteomes" id="UP000701853"/>
    </source>
</evidence>
<evidence type="ECO:0000313" key="1">
    <source>
        <dbReference type="EMBL" id="KAG8496143.1"/>
    </source>
</evidence>
<keyword evidence="2" id="KW-1185">Reference proteome</keyword>
<name>A0A8J5YTK2_9ROSI</name>
<dbReference type="Pfam" id="PF14223">
    <property type="entry name" value="Retrotran_gag_2"/>
    <property type="match status" value="1"/>
</dbReference>
<sequence>MQDSEISGEIYAKLCDLSNQAFALGEKYSNFKLVKKVLRSLPKRFSIKVTAIEEAKYLESLKIDELIGSLQTFELNLKKSKKVKSKEERNIALYVADQVPIPNAFGIDELREQIALLTQN</sequence>
<gene>
    <name evidence="1" type="ORF">CXB51_009184</name>
</gene>
<dbReference type="AlphaFoldDB" id="A0A8J5YTK2"/>
<organism evidence="1 2">
    <name type="scientific">Gossypium anomalum</name>
    <dbReference type="NCBI Taxonomy" id="47600"/>
    <lineage>
        <taxon>Eukaryota</taxon>
        <taxon>Viridiplantae</taxon>
        <taxon>Streptophyta</taxon>
        <taxon>Embryophyta</taxon>
        <taxon>Tracheophyta</taxon>
        <taxon>Spermatophyta</taxon>
        <taxon>Magnoliopsida</taxon>
        <taxon>eudicotyledons</taxon>
        <taxon>Gunneridae</taxon>
        <taxon>Pentapetalae</taxon>
        <taxon>rosids</taxon>
        <taxon>malvids</taxon>
        <taxon>Malvales</taxon>
        <taxon>Malvaceae</taxon>
        <taxon>Malvoideae</taxon>
        <taxon>Gossypium</taxon>
    </lineage>
</organism>
<protein>
    <recommendedName>
        <fullName evidence="3">Gag-pol polyprotein</fullName>
    </recommendedName>
</protein>